<dbReference type="Proteomes" id="UP000596049">
    <property type="component" value="Chromosome"/>
</dbReference>
<gene>
    <name evidence="1" type="ORF">FJQ98_16715</name>
</gene>
<dbReference type="EMBL" id="CP067341">
    <property type="protein sequence ID" value="QQP10888.1"/>
    <property type="molecule type" value="Genomic_DNA"/>
</dbReference>
<protein>
    <submittedName>
        <fullName evidence="1">Uncharacterized protein</fullName>
    </submittedName>
</protein>
<organism evidence="1 2">
    <name type="scientific">Lysinibacillus agricola</name>
    <dbReference type="NCBI Taxonomy" id="2590012"/>
    <lineage>
        <taxon>Bacteria</taxon>
        <taxon>Bacillati</taxon>
        <taxon>Bacillota</taxon>
        <taxon>Bacilli</taxon>
        <taxon>Bacillales</taxon>
        <taxon>Bacillaceae</taxon>
        <taxon>Lysinibacillus</taxon>
    </lineage>
</organism>
<sequence>MSKPLKLADIKNQVQLLNETKRHNFTKETHIDYDVLFSYSKMDNLFEDLSSFIKEAKTKNIDYLKDDAQVIEFLQFLIVKHFTSLYGELKNQSLEMHTATMWEMYKRGWLTFILDKLFDKEQIFIVVDRFYEKADMMTELIKIEKSALEEFKDKIESEMLKAKGKGK</sequence>
<name>A0ABX7ALV1_9BACI</name>
<evidence type="ECO:0000313" key="2">
    <source>
        <dbReference type="Proteomes" id="UP000596049"/>
    </source>
</evidence>
<evidence type="ECO:0000313" key="1">
    <source>
        <dbReference type="EMBL" id="QQP10888.1"/>
    </source>
</evidence>
<dbReference type="RefSeq" id="WP_053595652.1">
    <property type="nucleotide sequence ID" value="NZ_CP067341.1"/>
</dbReference>
<keyword evidence="2" id="KW-1185">Reference proteome</keyword>
<reference evidence="1 2" key="1">
    <citation type="submission" date="2020-01" db="EMBL/GenBank/DDBJ databases">
        <authorList>
            <person name="Liu G."/>
            <person name="Liu B."/>
        </authorList>
    </citation>
    <scope>NUCLEOTIDE SEQUENCE [LARGE SCALE GENOMIC DNA]</scope>
    <source>
        <strain evidence="1 2">FJAT-51161</strain>
    </source>
</reference>
<accession>A0ABX7ALV1</accession>
<proteinExistence type="predicted"/>